<evidence type="ECO:0000259" key="2">
    <source>
        <dbReference type="Pfam" id="PF02371"/>
    </source>
</evidence>
<dbReference type="AlphaFoldDB" id="Q1QG82"/>
<dbReference type="InterPro" id="IPR002525">
    <property type="entry name" value="Transp_IS110-like_N"/>
</dbReference>
<dbReference type="GO" id="GO:0006313">
    <property type="term" value="P:DNA transposition"/>
    <property type="evidence" value="ECO:0007669"/>
    <property type="project" value="InterPro"/>
</dbReference>
<geneLocation type="plasmid" evidence="4">
    <name>pNITHX1</name>
</geneLocation>
<keyword evidence="4" id="KW-1185">Reference proteome</keyword>
<feature type="domain" description="Transposase IS110-like N-terminal" evidence="1">
    <location>
        <begin position="30"/>
        <end position="176"/>
    </location>
</feature>
<name>Q1QG82_NITHX</name>
<dbReference type="InterPro" id="IPR003346">
    <property type="entry name" value="Transposase_20"/>
</dbReference>
<dbReference type="HOGENOM" id="CLU_036902_3_3_5"/>
<dbReference type="PANTHER" id="PTHR33055:SF3">
    <property type="entry name" value="PUTATIVE TRANSPOSASE FOR IS117-RELATED"/>
    <property type="match status" value="1"/>
</dbReference>
<evidence type="ECO:0000313" key="3">
    <source>
        <dbReference type="EMBL" id="ABE64765.1"/>
    </source>
</evidence>
<dbReference type="Pfam" id="PF02371">
    <property type="entry name" value="Transposase_20"/>
    <property type="match status" value="1"/>
</dbReference>
<evidence type="ECO:0000313" key="4">
    <source>
        <dbReference type="Proteomes" id="UP000001953"/>
    </source>
</evidence>
<dbReference type="KEGG" id="nha:Nham_4120"/>
<accession>Q1QG82</accession>
<reference evidence="4" key="1">
    <citation type="submission" date="2006-03" db="EMBL/GenBank/DDBJ databases">
        <title>Complete sequence of plasmid 1 of Nitrobacter hamburgensis X14.</title>
        <authorList>
            <consortium name="US DOE Joint Genome Institute"/>
            <person name="Copeland A."/>
            <person name="Lucas S."/>
            <person name="Lapidus A."/>
            <person name="Barry K."/>
            <person name="Detter J.C."/>
            <person name="Glavina del Rio T."/>
            <person name="Hammon N."/>
            <person name="Israni S."/>
            <person name="Dalin E."/>
            <person name="Tice H."/>
            <person name="Pitluck S."/>
            <person name="Chain P."/>
            <person name="Malfatti S."/>
            <person name="Shin M."/>
            <person name="Vergez L."/>
            <person name="Schmutz J."/>
            <person name="Larimer F."/>
            <person name="Land M."/>
            <person name="Hauser L."/>
            <person name="Kyrpides N."/>
            <person name="Ivanova N."/>
            <person name="Ward B."/>
            <person name="Arp D."/>
            <person name="Klotz M."/>
            <person name="Stein L."/>
            <person name="O'Mullan G."/>
            <person name="Starkenburg S."/>
            <person name="Sayavedra L."/>
            <person name="Poret-Peterson A.T."/>
            <person name="Gentry M.E."/>
            <person name="Bruce D."/>
            <person name="Richardson P."/>
        </authorList>
    </citation>
    <scope>NUCLEOTIDE SEQUENCE [LARGE SCALE GENOMIC DNA]</scope>
    <source>
        <strain evidence="4">DSM 10229 / NCIMB 13809 / X14</strain>
        <plasmid evidence="4">Plasmid pNITHX1</plasmid>
    </source>
</reference>
<dbReference type="NCBIfam" id="NF033542">
    <property type="entry name" value="transpos_IS110"/>
    <property type="match status" value="1"/>
</dbReference>
<proteinExistence type="predicted"/>
<keyword evidence="3" id="KW-0614">Plasmid</keyword>
<dbReference type="Pfam" id="PF01548">
    <property type="entry name" value="DEDD_Tnp_IS110"/>
    <property type="match status" value="1"/>
</dbReference>
<gene>
    <name evidence="3" type="ordered locus">Nham_4120</name>
</gene>
<evidence type="ECO:0000259" key="1">
    <source>
        <dbReference type="Pfam" id="PF01548"/>
    </source>
</evidence>
<dbReference type="PANTHER" id="PTHR33055">
    <property type="entry name" value="TRANSPOSASE FOR INSERTION SEQUENCE ELEMENT IS1111A"/>
    <property type="match status" value="1"/>
</dbReference>
<organism evidence="3 4">
    <name type="scientific">Nitrobacter hamburgensis (strain DSM 10229 / NCIMB 13809 / X14)</name>
    <dbReference type="NCBI Taxonomy" id="323097"/>
    <lineage>
        <taxon>Bacteria</taxon>
        <taxon>Pseudomonadati</taxon>
        <taxon>Pseudomonadota</taxon>
        <taxon>Alphaproteobacteria</taxon>
        <taxon>Hyphomicrobiales</taxon>
        <taxon>Nitrobacteraceae</taxon>
        <taxon>Nitrobacter</taxon>
    </lineage>
</organism>
<feature type="domain" description="Transposase IS116/IS110/IS902 C-terminal" evidence="2">
    <location>
        <begin position="237"/>
        <end position="318"/>
    </location>
</feature>
<protein>
    <submittedName>
        <fullName evidence="3">Transposase IS116/IS110/IS902</fullName>
    </submittedName>
</protein>
<dbReference type="GO" id="GO:0004803">
    <property type="term" value="F:transposase activity"/>
    <property type="evidence" value="ECO:0007669"/>
    <property type="project" value="InterPro"/>
</dbReference>
<dbReference type="InterPro" id="IPR047650">
    <property type="entry name" value="Transpos_IS110"/>
</dbReference>
<sequence length="374" mass="41593">MGGCSCQDVRTWSVSNRHKHREGAAMKYFAGLDVSLEETTICVVDESGRIVKEARAQSEPEALSEALREVDLPLERIGLEACSLTAWLHDGLRAKGLATICIETRQANAAMKTMPNKTDRNDARALAQIMRTGWYRQVHVKSRQCRLWRSLLVARRTVLNEMRTIENVVRAILREAGIKLGTPSRTVFVGRVREVASSDASVMPLVTPLLAILAMMLREFARLTKQVLDIVREEKVCRRLMSVPGVGPITALAFRATIDRPERFGSSRAVGAHLGLTPARYQSGKTDIQCKISRCGDELARTALYEAAHSLLVRSRKWSSLRAWGMKIAKGRGMARARVAVARKLVVVLHRMWSDKTEFRFGKQTGTTTGLVGA</sequence>
<dbReference type="Proteomes" id="UP000001953">
    <property type="component" value="Plasmid 1"/>
</dbReference>
<dbReference type="GO" id="GO:0003677">
    <property type="term" value="F:DNA binding"/>
    <property type="evidence" value="ECO:0007669"/>
    <property type="project" value="InterPro"/>
</dbReference>
<dbReference type="EMBL" id="CP000320">
    <property type="protein sequence ID" value="ABE64765.1"/>
    <property type="molecule type" value="Genomic_DNA"/>
</dbReference>